<dbReference type="GeneID" id="89943502"/>
<evidence type="ECO:0000256" key="1">
    <source>
        <dbReference type="SAM" id="MobiDB-lite"/>
    </source>
</evidence>
<dbReference type="EMBL" id="MU853332">
    <property type="protein sequence ID" value="KAK4117060.1"/>
    <property type="molecule type" value="Genomic_DNA"/>
</dbReference>
<gene>
    <name evidence="2" type="ORF">N656DRAFT_8669</name>
</gene>
<feature type="region of interest" description="Disordered" evidence="1">
    <location>
        <begin position="96"/>
        <end position="131"/>
    </location>
</feature>
<keyword evidence="3" id="KW-1185">Reference proteome</keyword>
<reference evidence="2" key="2">
    <citation type="submission" date="2023-05" db="EMBL/GenBank/DDBJ databases">
        <authorList>
            <consortium name="Lawrence Berkeley National Laboratory"/>
            <person name="Steindorff A."/>
            <person name="Hensen N."/>
            <person name="Bonometti L."/>
            <person name="Westerberg I."/>
            <person name="Brannstrom I.O."/>
            <person name="Guillou S."/>
            <person name="Cros-Aarteil S."/>
            <person name="Calhoun S."/>
            <person name="Haridas S."/>
            <person name="Kuo A."/>
            <person name="Mondo S."/>
            <person name="Pangilinan J."/>
            <person name="Riley R."/>
            <person name="Labutti K."/>
            <person name="Andreopoulos B."/>
            <person name="Lipzen A."/>
            <person name="Chen C."/>
            <person name="Yanf M."/>
            <person name="Daum C."/>
            <person name="Ng V."/>
            <person name="Clum A."/>
            <person name="Ohm R."/>
            <person name="Martin F."/>
            <person name="Silar P."/>
            <person name="Natvig D."/>
            <person name="Lalanne C."/>
            <person name="Gautier V."/>
            <person name="Ament-Velasquez S.L."/>
            <person name="Kruys A."/>
            <person name="Hutchinson M.I."/>
            <person name="Powell A.J."/>
            <person name="Barry K."/>
            <person name="Miller A.N."/>
            <person name="Grigoriev I.V."/>
            <person name="Debuchy R."/>
            <person name="Gladieux P."/>
            <person name="Thoren M.H."/>
            <person name="Johannesson H."/>
        </authorList>
    </citation>
    <scope>NUCLEOTIDE SEQUENCE</scope>
    <source>
        <strain evidence="2">CBS 508.74</strain>
    </source>
</reference>
<name>A0AAN6TM94_9PEZI</name>
<dbReference type="Proteomes" id="UP001302812">
    <property type="component" value="Unassembled WGS sequence"/>
</dbReference>
<dbReference type="RefSeq" id="XP_064674630.1">
    <property type="nucleotide sequence ID" value="XM_064819376.1"/>
</dbReference>
<proteinExistence type="predicted"/>
<protein>
    <submittedName>
        <fullName evidence="2">Uncharacterized protein</fullName>
    </submittedName>
</protein>
<sequence length="160" mass="17249">MGHENISIGFLTTLPQEHGADPQHFGGYGPTTVETLEFHHSSLHSELDRLKQTFAYDGQMKLAFEMTMAPQIAAMVSEAARMMANFHVEAQNGRYAAEGQAQGQQGPGFGPPPEFGPSEIINDGATGATGGQLSQEQVQPIPGVDNVDFEFESVLKSMLQ</sequence>
<dbReference type="AlphaFoldDB" id="A0AAN6TM94"/>
<organism evidence="2 3">
    <name type="scientific">Canariomyces notabilis</name>
    <dbReference type="NCBI Taxonomy" id="2074819"/>
    <lineage>
        <taxon>Eukaryota</taxon>
        <taxon>Fungi</taxon>
        <taxon>Dikarya</taxon>
        <taxon>Ascomycota</taxon>
        <taxon>Pezizomycotina</taxon>
        <taxon>Sordariomycetes</taxon>
        <taxon>Sordariomycetidae</taxon>
        <taxon>Sordariales</taxon>
        <taxon>Chaetomiaceae</taxon>
        <taxon>Canariomyces</taxon>
    </lineage>
</organism>
<reference evidence="2" key="1">
    <citation type="journal article" date="2023" name="Mol. Phylogenet. Evol.">
        <title>Genome-scale phylogeny and comparative genomics of the fungal order Sordariales.</title>
        <authorList>
            <person name="Hensen N."/>
            <person name="Bonometti L."/>
            <person name="Westerberg I."/>
            <person name="Brannstrom I.O."/>
            <person name="Guillou S."/>
            <person name="Cros-Aarteil S."/>
            <person name="Calhoun S."/>
            <person name="Haridas S."/>
            <person name="Kuo A."/>
            <person name="Mondo S."/>
            <person name="Pangilinan J."/>
            <person name="Riley R."/>
            <person name="LaButti K."/>
            <person name="Andreopoulos B."/>
            <person name="Lipzen A."/>
            <person name="Chen C."/>
            <person name="Yan M."/>
            <person name="Daum C."/>
            <person name="Ng V."/>
            <person name="Clum A."/>
            <person name="Steindorff A."/>
            <person name="Ohm R.A."/>
            <person name="Martin F."/>
            <person name="Silar P."/>
            <person name="Natvig D.O."/>
            <person name="Lalanne C."/>
            <person name="Gautier V."/>
            <person name="Ament-Velasquez S.L."/>
            <person name="Kruys A."/>
            <person name="Hutchinson M.I."/>
            <person name="Powell A.J."/>
            <person name="Barry K."/>
            <person name="Miller A.N."/>
            <person name="Grigoriev I.V."/>
            <person name="Debuchy R."/>
            <person name="Gladieux P."/>
            <person name="Hiltunen Thoren M."/>
            <person name="Johannesson H."/>
        </authorList>
    </citation>
    <scope>NUCLEOTIDE SEQUENCE</scope>
    <source>
        <strain evidence="2">CBS 508.74</strain>
    </source>
</reference>
<evidence type="ECO:0000313" key="2">
    <source>
        <dbReference type="EMBL" id="KAK4117060.1"/>
    </source>
</evidence>
<evidence type="ECO:0000313" key="3">
    <source>
        <dbReference type="Proteomes" id="UP001302812"/>
    </source>
</evidence>
<comment type="caution">
    <text evidence="2">The sequence shown here is derived from an EMBL/GenBank/DDBJ whole genome shotgun (WGS) entry which is preliminary data.</text>
</comment>
<accession>A0AAN6TM94</accession>